<organism evidence="1 2">
    <name type="scientific">Nitrosococcus wardiae</name>
    <dbReference type="NCBI Taxonomy" id="1814290"/>
    <lineage>
        <taxon>Bacteria</taxon>
        <taxon>Pseudomonadati</taxon>
        <taxon>Pseudomonadota</taxon>
        <taxon>Gammaproteobacteria</taxon>
        <taxon>Chromatiales</taxon>
        <taxon>Chromatiaceae</taxon>
        <taxon>Nitrosococcus</taxon>
    </lineage>
</organism>
<evidence type="ECO:0000313" key="2">
    <source>
        <dbReference type="Proteomes" id="UP000294325"/>
    </source>
</evidence>
<accession>A0A4P7C0T6</accession>
<dbReference type="RefSeq" id="WP_134357661.1">
    <property type="nucleotide sequence ID" value="NZ_CP038033.1"/>
</dbReference>
<dbReference type="OrthoDB" id="582214at2"/>
<dbReference type="SUPFAM" id="SSF55729">
    <property type="entry name" value="Acyl-CoA N-acyltransferases (Nat)"/>
    <property type="match status" value="1"/>
</dbReference>
<keyword evidence="1" id="KW-0808">Transferase</keyword>
<keyword evidence="2" id="KW-1185">Reference proteome</keyword>
<sequence length="249" mass="29011">MHSSCAGSTSTESRLVDVFSNYFEVTPANTSKLLETVYRLRYQVYCVETGFENPWQFPDRLENDEFDKYSAHSLLRHQRTGSFAGTVRLILPRKDVEKCFPVHEISSLPLFLNHKQFPRAKVAEVSRFAISKEFRKRFGEFISPSAASDYYETYIDERRIIPHITLGLVAGAVKMSAENGIQHWFCVVERSFLRLLSRYSLYLMPYGPAIDYHGKRQPCYVHLDQFLERARKERPDVWELITHNGKNCP</sequence>
<keyword evidence="1" id="KW-0012">Acyltransferase</keyword>
<dbReference type="AlphaFoldDB" id="A0A4P7C0T6"/>
<dbReference type="Proteomes" id="UP000294325">
    <property type="component" value="Chromosome"/>
</dbReference>
<reference evidence="1 2" key="1">
    <citation type="submission" date="2019-03" db="EMBL/GenBank/DDBJ databases">
        <title>The genome sequence of Nitrosococcus wardiae strain D1FHST reveals the archetypal metabolic capacity of ammonia-oxidizing Gammaproteobacteria.</title>
        <authorList>
            <person name="Wang L."/>
            <person name="Lim C.K."/>
            <person name="Hanson T.E."/>
            <person name="Dang H."/>
            <person name="Klotz M.G."/>
        </authorList>
    </citation>
    <scope>NUCLEOTIDE SEQUENCE [LARGE SCALE GENOMIC DNA]</scope>
    <source>
        <strain evidence="1 2">D1FHS</strain>
    </source>
</reference>
<protein>
    <submittedName>
        <fullName evidence="1">PEP-CTERM/exosortase system-associated acyltransferase</fullName>
    </submittedName>
</protein>
<evidence type="ECO:0000313" key="1">
    <source>
        <dbReference type="EMBL" id="QBQ54462.1"/>
    </source>
</evidence>
<dbReference type="EMBL" id="CP038033">
    <property type="protein sequence ID" value="QBQ54462.1"/>
    <property type="molecule type" value="Genomic_DNA"/>
</dbReference>
<dbReference type="GO" id="GO:0016746">
    <property type="term" value="F:acyltransferase activity"/>
    <property type="evidence" value="ECO:0007669"/>
    <property type="project" value="UniProtKB-KW"/>
</dbReference>
<dbReference type="NCBIfam" id="TIGR03694">
    <property type="entry name" value="exosort_acyl"/>
    <property type="match status" value="1"/>
</dbReference>
<name>A0A4P7C0T6_9GAMM</name>
<dbReference type="InterPro" id="IPR022484">
    <property type="entry name" value="PEP-CTERM/exosrtase_acylTfrase"/>
</dbReference>
<dbReference type="InterPro" id="IPR016181">
    <property type="entry name" value="Acyl_CoA_acyltransferase"/>
</dbReference>
<gene>
    <name evidence="1" type="ORF">E3U44_08050</name>
</gene>
<dbReference type="KEGG" id="nwr:E3U44_08050"/>
<dbReference type="Pfam" id="PF13444">
    <property type="entry name" value="Acetyltransf_5"/>
    <property type="match status" value="1"/>
</dbReference>
<dbReference type="Gene3D" id="3.40.630.30">
    <property type="match status" value="1"/>
</dbReference>
<proteinExistence type="predicted"/>